<proteinExistence type="predicted"/>
<evidence type="ECO:0000313" key="6">
    <source>
        <dbReference type="Proteomes" id="UP001282288"/>
    </source>
</evidence>
<dbReference type="Pfam" id="PF03771">
    <property type="entry name" value="SPDY"/>
    <property type="match status" value="1"/>
</dbReference>
<dbReference type="EMBL" id="JARAWC010000044">
    <property type="protein sequence ID" value="MDX2965662.1"/>
    <property type="molecule type" value="Genomic_DNA"/>
</dbReference>
<accession>A0AAP6BJL3</accession>
<dbReference type="GeneID" id="87013713"/>
<dbReference type="EMBL" id="JARAWP010000039">
    <property type="protein sequence ID" value="MDX3024836.1"/>
    <property type="molecule type" value="Genomic_DNA"/>
</dbReference>
<feature type="region of interest" description="Disordered" evidence="1">
    <location>
        <begin position="224"/>
        <end position="253"/>
    </location>
</feature>
<keyword evidence="5" id="KW-1185">Reference proteome</keyword>
<evidence type="ECO:0000313" key="4">
    <source>
        <dbReference type="EMBL" id="MDX3024836.1"/>
    </source>
</evidence>
<evidence type="ECO:0000256" key="1">
    <source>
        <dbReference type="SAM" id="MobiDB-lite"/>
    </source>
</evidence>
<reference evidence="3 5" key="1">
    <citation type="journal article" date="2023" name="Microb. Genom.">
        <title>Mesoterricola silvestris gen. nov., sp. nov., Mesoterricola sediminis sp. nov., Geothrix oryzae sp. nov., Geothrix edaphica sp. nov., Geothrix rubra sp. nov., and Geothrix limicola sp. nov., six novel members of Acidobacteriota isolated from soils.</title>
        <authorList>
            <person name="Weisberg A.J."/>
            <person name="Pearce E."/>
            <person name="Kramer C.G."/>
            <person name="Chang J.H."/>
            <person name="Clarke C.R."/>
        </authorList>
    </citation>
    <scope>NUCLEOTIDE SEQUENCE</scope>
    <source>
        <strain evidence="4 5">NB05-1H</strain>
        <strain evidence="3">NRRL_B-16521</strain>
    </source>
</reference>
<sequence>MPPTPQVPYVLAAPGYLAGGGSWDHLTELLHHGHGWHYTSETDLHTRLTSPDQRLHVTLAHARPHPEWILTGPAWQARIGVFLPVEYVTAIVDAMRSPAPDPPAALDPLATAGWTTRRCGTARTAVSPDETVSVTEERAPDGTPEAWYASCTAGGLTWWNAVFPVGTPLQVAAAFTGSLASPDPLVRMAVGIPLYNCGSYTRFTPTDVSWHGERVGLDARIAQARAARRPAPAAPPPPASPCRPGTVAPHRPR</sequence>
<gene>
    <name evidence="3" type="ORF">PV399_39015</name>
    <name evidence="4" type="ORF">PV666_44275</name>
</gene>
<dbReference type="Proteomes" id="UP001272987">
    <property type="component" value="Unassembled WGS sequence"/>
</dbReference>
<evidence type="ECO:0000259" key="2">
    <source>
        <dbReference type="Pfam" id="PF03771"/>
    </source>
</evidence>
<dbReference type="AlphaFoldDB" id="A0AAP6BJL3"/>
<protein>
    <submittedName>
        <fullName evidence="3">DUF317 domain-containing protein</fullName>
    </submittedName>
</protein>
<evidence type="ECO:0000313" key="3">
    <source>
        <dbReference type="EMBL" id="MDX2965662.1"/>
    </source>
</evidence>
<evidence type="ECO:0000313" key="5">
    <source>
        <dbReference type="Proteomes" id="UP001272987"/>
    </source>
</evidence>
<name>A0AAP6BJL3_9ACTN</name>
<dbReference type="Proteomes" id="UP001282288">
    <property type="component" value="Unassembled WGS sequence"/>
</dbReference>
<feature type="domain" description="DUF317" evidence="2">
    <location>
        <begin position="127"/>
        <end position="185"/>
    </location>
</feature>
<dbReference type="RefSeq" id="WP_010352114.1">
    <property type="nucleotide sequence ID" value="NZ_JAGJBY010000002.1"/>
</dbReference>
<dbReference type="InterPro" id="IPR005523">
    <property type="entry name" value="DUF317_SPDY"/>
</dbReference>
<feature type="compositionally biased region" description="Pro residues" evidence="1">
    <location>
        <begin position="232"/>
        <end position="241"/>
    </location>
</feature>
<organism evidence="3 6">
    <name type="scientific">Streptomyces acidiscabies</name>
    <dbReference type="NCBI Taxonomy" id="42234"/>
    <lineage>
        <taxon>Bacteria</taxon>
        <taxon>Bacillati</taxon>
        <taxon>Actinomycetota</taxon>
        <taxon>Actinomycetes</taxon>
        <taxon>Kitasatosporales</taxon>
        <taxon>Streptomycetaceae</taxon>
        <taxon>Streptomyces</taxon>
    </lineage>
</organism>
<comment type="caution">
    <text evidence="3">The sequence shown here is derived from an EMBL/GenBank/DDBJ whole genome shotgun (WGS) entry which is preliminary data.</text>
</comment>